<keyword evidence="2" id="KW-1185">Reference proteome</keyword>
<gene>
    <name evidence="1" type="primary">Cnig_chr_X.g24516</name>
    <name evidence="1" type="ORF">B9Z55_024516</name>
</gene>
<dbReference type="SUPFAM" id="SSF55136">
    <property type="entry name" value="Probable bacterial effector-binding domain"/>
    <property type="match status" value="1"/>
</dbReference>
<dbReference type="InterPro" id="IPR011256">
    <property type="entry name" value="Reg_factor_effector_dom_sf"/>
</dbReference>
<protein>
    <submittedName>
        <fullName evidence="1">Uncharacterized protein</fullName>
    </submittedName>
</protein>
<proteinExistence type="predicted"/>
<accession>A0A2G5SUN9</accession>
<dbReference type="AlphaFoldDB" id="A0A2G5SUN9"/>
<evidence type="ECO:0000313" key="1">
    <source>
        <dbReference type="EMBL" id="PIC18720.1"/>
    </source>
</evidence>
<dbReference type="OrthoDB" id="5782507at2759"/>
<dbReference type="EMBL" id="PDUG01000006">
    <property type="protein sequence ID" value="PIC18720.1"/>
    <property type="molecule type" value="Genomic_DNA"/>
</dbReference>
<comment type="caution">
    <text evidence="1">The sequence shown here is derived from an EMBL/GenBank/DDBJ whole genome shotgun (WGS) entry which is preliminary data.</text>
</comment>
<evidence type="ECO:0000313" key="2">
    <source>
        <dbReference type="Proteomes" id="UP000230233"/>
    </source>
</evidence>
<name>A0A2G5SUN9_9PELO</name>
<sequence length="252" mass="29473">MPISLSKDGIEAVVAKIHEKFPTASFDKEVLQIHKDFFEDHEDKLNITNIAIRGVTDHYDNDDDEHPNIAFFTYHWVCWNGANSNLEAYFIHYHATPAVQGRKPVLNQFVERYQLKKRDWQNCQNEVDTLKIHKVYFEPSPDPSATHNDELFFAMLVNTAAMQCVSNPGYAEFITAQADKYIKSQFEDLLEEYHQTYNEYHLARADFYRKLKVSDMLMEHRVLAAAAYDGEIEQSLLEKKFREYYTDKIGSL</sequence>
<reference evidence="2" key="1">
    <citation type="submission" date="2017-10" db="EMBL/GenBank/DDBJ databases">
        <title>Rapid genome shrinkage in a self-fertile nematode reveals novel sperm competition proteins.</title>
        <authorList>
            <person name="Yin D."/>
            <person name="Schwarz E.M."/>
            <person name="Thomas C.G."/>
            <person name="Felde R.L."/>
            <person name="Korf I.F."/>
            <person name="Cutter A.D."/>
            <person name="Schartner C.M."/>
            <person name="Ralston E.J."/>
            <person name="Meyer B.J."/>
            <person name="Haag E.S."/>
        </authorList>
    </citation>
    <scope>NUCLEOTIDE SEQUENCE [LARGE SCALE GENOMIC DNA]</scope>
    <source>
        <strain evidence="2">JU1422</strain>
    </source>
</reference>
<dbReference type="Proteomes" id="UP000230233">
    <property type="component" value="Chromosome X"/>
</dbReference>
<organism evidence="1 2">
    <name type="scientific">Caenorhabditis nigoni</name>
    <dbReference type="NCBI Taxonomy" id="1611254"/>
    <lineage>
        <taxon>Eukaryota</taxon>
        <taxon>Metazoa</taxon>
        <taxon>Ecdysozoa</taxon>
        <taxon>Nematoda</taxon>
        <taxon>Chromadorea</taxon>
        <taxon>Rhabditida</taxon>
        <taxon>Rhabditina</taxon>
        <taxon>Rhabditomorpha</taxon>
        <taxon>Rhabditoidea</taxon>
        <taxon>Rhabditidae</taxon>
        <taxon>Peloderinae</taxon>
        <taxon>Caenorhabditis</taxon>
    </lineage>
</organism>